<gene>
    <name evidence="1" type="ORF">DYB32_002037</name>
</gene>
<keyword evidence="2" id="KW-1185">Reference proteome</keyword>
<evidence type="ECO:0000313" key="1">
    <source>
        <dbReference type="EMBL" id="RHY32945.1"/>
    </source>
</evidence>
<dbReference type="Proteomes" id="UP000285060">
    <property type="component" value="Unassembled WGS sequence"/>
</dbReference>
<reference evidence="1 2" key="1">
    <citation type="submission" date="2018-08" db="EMBL/GenBank/DDBJ databases">
        <title>Aphanomyces genome sequencing and annotation.</title>
        <authorList>
            <person name="Minardi D."/>
            <person name="Oidtmann B."/>
            <person name="Van Der Giezen M."/>
            <person name="Studholme D.J."/>
        </authorList>
    </citation>
    <scope>NUCLEOTIDE SEQUENCE [LARGE SCALE GENOMIC DNA]</scope>
    <source>
        <strain evidence="1 2">NJM0002</strain>
    </source>
</reference>
<proteinExistence type="predicted"/>
<organism evidence="1 2">
    <name type="scientific">Aphanomyces invadans</name>
    <dbReference type="NCBI Taxonomy" id="157072"/>
    <lineage>
        <taxon>Eukaryota</taxon>
        <taxon>Sar</taxon>
        <taxon>Stramenopiles</taxon>
        <taxon>Oomycota</taxon>
        <taxon>Saprolegniomycetes</taxon>
        <taxon>Saprolegniales</taxon>
        <taxon>Verrucalvaceae</taxon>
        <taxon>Aphanomyces</taxon>
    </lineage>
</organism>
<evidence type="ECO:0000313" key="2">
    <source>
        <dbReference type="Proteomes" id="UP000285060"/>
    </source>
</evidence>
<sequence>MDRVPLPLTPLVDATAPSIPWLSEDEYDMFSMYKQTSSAVATDATKKRKAAELADTSTAIDDTNLEPAPSSISCWDDVLHAKKSTLAAEDHSVYLELKQRKLTAQKVRPTPMLTICSPDTLLQMGMPAILALSEAEQNTFARIDALVAQEQQFERVAKRELVVLMTLPEAVDKKVR</sequence>
<name>A0A3R7AD54_9STRA</name>
<comment type="caution">
    <text evidence="1">The sequence shown here is derived from an EMBL/GenBank/DDBJ whole genome shotgun (WGS) entry which is preliminary data.</text>
</comment>
<accession>A0A3R7AD54</accession>
<dbReference type="AlphaFoldDB" id="A0A3R7AD54"/>
<dbReference type="VEuPathDB" id="FungiDB:H310_02941"/>
<dbReference type="EMBL" id="QUSY01000104">
    <property type="protein sequence ID" value="RHY32945.1"/>
    <property type="molecule type" value="Genomic_DNA"/>
</dbReference>
<protein>
    <submittedName>
        <fullName evidence="1">Uncharacterized protein</fullName>
    </submittedName>
</protein>